<organism evidence="2 3">
    <name type="scientific">Halalkalibacter krulwichiae</name>
    <dbReference type="NCBI Taxonomy" id="199441"/>
    <lineage>
        <taxon>Bacteria</taxon>
        <taxon>Bacillati</taxon>
        <taxon>Bacillota</taxon>
        <taxon>Bacilli</taxon>
        <taxon>Bacillales</taxon>
        <taxon>Bacillaceae</taxon>
        <taxon>Halalkalibacter</taxon>
    </lineage>
</organism>
<protein>
    <submittedName>
        <fullName evidence="2">Uncharacterized protein</fullName>
    </submittedName>
</protein>
<proteinExistence type="predicted"/>
<reference evidence="2 3" key="1">
    <citation type="submission" date="2017-04" db="EMBL/GenBank/DDBJ databases">
        <title>Bacillus krulwichiae AM31D Genome sequencing and assembly.</title>
        <authorList>
            <person name="Krulwich T.A."/>
            <person name="Anastor L."/>
            <person name="Ehrlich R."/>
            <person name="Ehrlich G.D."/>
            <person name="Janto B."/>
        </authorList>
    </citation>
    <scope>NUCLEOTIDE SEQUENCE [LARGE SCALE GENOMIC DNA]</scope>
    <source>
        <strain evidence="2 3">AM31D</strain>
    </source>
</reference>
<feature type="transmembrane region" description="Helical" evidence="1">
    <location>
        <begin position="7"/>
        <end position="26"/>
    </location>
</feature>
<evidence type="ECO:0000256" key="1">
    <source>
        <dbReference type="SAM" id="Phobius"/>
    </source>
</evidence>
<name>A0A1X9MIX8_9BACI</name>
<evidence type="ECO:0000313" key="2">
    <source>
        <dbReference type="EMBL" id="ARK30562.1"/>
    </source>
</evidence>
<keyword evidence="1" id="KW-0812">Transmembrane</keyword>
<keyword evidence="3" id="KW-1185">Reference proteome</keyword>
<dbReference type="KEGG" id="bkw:BkAM31D_12380"/>
<dbReference type="AlphaFoldDB" id="A0A1X9MIX8"/>
<feature type="transmembrane region" description="Helical" evidence="1">
    <location>
        <begin position="32"/>
        <end position="57"/>
    </location>
</feature>
<evidence type="ECO:0000313" key="3">
    <source>
        <dbReference type="Proteomes" id="UP000193006"/>
    </source>
</evidence>
<keyword evidence="1" id="KW-1133">Transmembrane helix</keyword>
<dbReference type="EMBL" id="CP020814">
    <property type="protein sequence ID" value="ARK30562.1"/>
    <property type="molecule type" value="Genomic_DNA"/>
</dbReference>
<gene>
    <name evidence="2" type="ORF">BkAM31D_12380</name>
</gene>
<dbReference type="Proteomes" id="UP000193006">
    <property type="component" value="Chromosome"/>
</dbReference>
<keyword evidence="1" id="KW-0472">Membrane</keyword>
<sequence>MRGVDNLSDLLKIFYFSLFLSILWIIPRTDLIFQWIISYSWYSGAIITSLVLVFWGLHWIKGRKSQRENAKGEELNIQKLEG</sequence>
<dbReference type="STRING" id="199441.BkAM31D_12380"/>
<accession>A0A1X9MIX8</accession>